<organism evidence="2 3">
    <name type="scientific">Rhizoclosmatium globosum</name>
    <dbReference type="NCBI Taxonomy" id="329046"/>
    <lineage>
        <taxon>Eukaryota</taxon>
        <taxon>Fungi</taxon>
        <taxon>Fungi incertae sedis</taxon>
        <taxon>Chytridiomycota</taxon>
        <taxon>Chytridiomycota incertae sedis</taxon>
        <taxon>Chytridiomycetes</taxon>
        <taxon>Chytridiales</taxon>
        <taxon>Chytriomycetaceae</taxon>
        <taxon>Rhizoclosmatium</taxon>
    </lineage>
</organism>
<evidence type="ECO:0008006" key="4">
    <source>
        <dbReference type="Google" id="ProtNLM"/>
    </source>
</evidence>
<feature type="compositionally biased region" description="Low complexity" evidence="1">
    <location>
        <begin position="179"/>
        <end position="198"/>
    </location>
</feature>
<feature type="compositionally biased region" description="Basic and acidic residues" evidence="1">
    <location>
        <begin position="24"/>
        <end position="35"/>
    </location>
</feature>
<evidence type="ECO:0000313" key="3">
    <source>
        <dbReference type="Proteomes" id="UP000193642"/>
    </source>
</evidence>
<keyword evidence="3" id="KW-1185">Reference proteome</keyword>
<accession>A0A1Y2BFQ1</accession>
<dbReference type="EMBL" id="MCGO01000067">
    <property type="protein sequence ID" value="ORY33546.1"/>
    <property type="molecule type" value="Genomic_DNA"/>
</dbReference>
<dbReference type="AlphaFoldDB" id="A0A1Y2BFQ1"/>
<reference evidence="2 3" key="1">
    <citation type="submission" date="2016-07" db="EMBL/GenBank/DDBJ databases">
        <title>Pervasive Adenine N6-methylation of Active Genes in Fungi.</title>
        <authorList>
            <consortium name="DOE Joint Genome Institute"/>
            <person name="Mondo S.J."/>
            <person name="Dannebaum R.O."/>
            <person name="Kuo R.C."/>
            <person name="Labutti K."/>
            <person name="Haridas S."/>
            <person name="Kuo A."/>
            <person name="Salamov A."/>
            <person name="Ahrendt S.R."/>
            <person name="Lipzen A."/>
            <person name="Sullivan W."/>
            <person name="Andreopoulos W.B."/>
            <person name="Clum A."/>
            <person name="Lindquist E."/>
            <person name="Daum C."/>
            <person name="Ramamoorthy G.K."/>
            <person name="Gryganskyi A."/>
            <person name="Culley D."/>
            <person name="Magnuson J.K."/>
            <person name="James T.Y."/>
            <person name="O'Malley M.A."/>
            <person name="Stajich J.E."/>
            <person name="Spatafora J.W."/>
            <person name="Visel A."/>
            <person name="Grigoriev I.V."/>
        </authorList>
    </citation>
    <scope>NUCLEOTIDE SEQUENCE [LARGE SCALE GENOMIC DNA]</scope>
    <source>
        <strain evidence="2 3">JEL800</strain>
    </source>
</reference>
<evidence type="ECO:0000256" key="1">
    <source>
        <dbReference type="SAM" id="MobiDB-lite"/>
    </source>
</evidence>
<gene>
    <name evidence="2" type="ORF">BCR33DRAFT_856202</name>
</gene>
<name>A0A1Y2BFQ1_9FUNG</name>
<dbReference type="Gene3D" id="1.20.5.170">
    <property type="match status" value="1"/>
</dbReference>
<feature type="region of interest" description="Disordered" evidence="1">
    <location>
        <begin position="1"/>
        <end position="39"/>
    </location>
</feature>
<dbReference type="Proteomes" id="UP000193642">
    <property type="component" value="Unassembled WGS sequence"/>
</dbReference>
<dbReference type="CDD" id="cd14688">
    <property type="entry name" value="bZIP_YAP"/>
    <property type="match status" value="1"/>
</dbReference>
<sequence length="445" mass="50145">MLDDGNSSGSNGAGSSRGRKPKNVSHEERSRRNLENQRAFRQRKEEYIKSIQQENESLKAQLAGQGQMVSDPRISVLENRILALETENTLLRECGVSVDLKASFGPKAVNICSSCANEKVKTLVIGGHLQRLQEELKQIKTECNQLRTANSLLGSSVAPHSTSYSNFTKAYFPQTQNNRESPATSRSTSSLPRTSQTPQGCSPADPLLTHMNWWEQLAPTRNNLLLSASQQLQDDSSYLASTSIYGPPETSRIRRALKSIPSISQSPLVDSVITLFETVCASSDPNEVQRLHIQTTATRGRLFDQCTLLDRRKAIEEWTLHLTRNWDHVKHKYSCFEYTIREPVVRERPLPELGLLMREKLLSIPVLRDCIGHVDDFLTLFYNPNVKGTGELTLLKMLAIAHKMETVLRGNLEDYIKYSLIVEMGRESGKGRMDELLEDITFLRS</sequence>
<dbReference type="OrthoDB" id="2118103at2759"/>
<evidence type="ECO:0000313" key="2">
    <source>
        <dbReference type="EMBL" id="ORY33546.1"/>
    </source>
</evidence>
<proteinExistence type="predicted"/>
<feature type="region of interest" description="Disordered" evidence="1">
    <location>
        <begin position="173"/>
        <end position="202"/>
    </location>
</feature>
<feature type="compositionally biased region" description="Low complexity" evidence="1">
    <location>
        <begin position="1"/>
        <end position="16"/>
    </location>
</feature>
<protein>
    <recommendedName>
        <fullName evidence="4">BZIP domain-containing protein</fullName>
    </recommendedName>
</protein>
<comment type="caution">
    <text evidence="2">The sequence shown here is derived from an EMBL/GenBank/DDBJ whole genome shotgun (WGS) entry which is preliminary data.</text>
</comment>